<evidence type="ECO:0000313" key="2">
    <source>
        <dbReference type="Proteomes" id="UP000018201"/>
    </source>
</evidence>
<dbReference type="AlphaFoldDB" id="U6H7J3"/>
<dbReference type="VEuPathDB" id="ToxoDB:EPH_0021060"/>
<dbReference type="OrthoDB" id="346134at2759"/>
<proteinExistence type="predicted"/>
<reference evidence="1" key="1">
    <citation type="submission" date="2013-10" db="EMBL/GenBank/DDBJ databases">
        <title>Genomic analysis of the causative agents of coccidiosis in chickens.</title>
        <authorList>
            <person name="Reid A.J."/>
            <person name="Blake D."/>
            <person name="Billington K."/>
            <person name="Browne H."/>
            <person name="Dunn M."/>
            <person name="Hung S."/>
            <person name="Kawahara F."/>
            <person name="Miranda-Saavedra D."/>
            <person name="Mourier T."/>
            <person name="Nagra H."/>
            <person name="Otto T.D."/>
            <person name="Rawlings N."/>
            <person name="Sanchez A."/>
            <person name="Sanders M."/>
            <person name="Subramaniam C."/>
            <person name="Tay Y."/>
            <person name="Dear P."/>
            <person name="Doerig C."/>
            <person name="Gruber A."/>
            <person name="Parkinson J."/>
            <person name="Shirley M."/>
            <person name="Wan K.L."/>
            <person name="Berriman M."/>
            <person name="Tomley F."/>
            <person name="Pain A."/>
        </authorList>
    </citation>
    <scope>NUCLEOTIDE SEQUENCE [LARGE SCALE GENOMIC DNA]</scope>
    <source>
        <strain evidence="1">Houghton</strain>
    </source>
</reference>
<dbReference type="Proteomes" id="UP000018201">
    <property type="component" value="Unassembled WGS sequence"/>
</dbReference>
<organism evidence="1 2">
    <name type="scientific">Eimeria praecox</name>
    <dbReference type="NCBI Taxonomy" id="51316"/>
    <lineage>
        <taxon>Eukaryota</taxon>
        <taxon>Sar</taxon>
        <taxon>Alveolata</taxon>
        <taxon>Apicomplexa</taxon>
        <taxon>Conoidasida</taxon>
        <taxon>Coccidia</taxon>
        <taxon>Eucoccidiorida</taxon>
        <taxon>Eimeriorina</taxon>
        <taxon>Eimeriidae</taxon>
        <taxon>Eimeria</taxon>
    </lineage>
</organism>
<name>U6H7J3_9EIME</name>
<gene>
    <name evidence="1" type="ORF">EPH_0021060</name>
</gene>
<evidence type="ECO:0000313" key="1">
    <source>
        <dbReference type="EMBL" id="CDI86659.1"/>
    </source>
</evidence>
<sequence>MLRLSLGGGETTILSDLQKELPFKTDSAGRFVADQQCVVYSCKAETGNALLFYHTQARAVEHSAAGSIAILAVAAAVCETAVFVVEPLFTSPADKKAFTLWQEAQLLAEKGETDRAAQLFRQMTKASPELAHYYGM</sequence>
<keyword evidence="2" id="KW-1185">Reference proteome</keyword>
<accession>U6H7J3</accession>
<dbReference type="EMBL" id="HG695810">
    <property type="protein sequence ID" value="CDI86659.1"/>
    <property type="molecule type" value="Genomic_DNA"/>
</dbReference>
<protein>
    <submittedName>
        <fullName evidence="1">Uncharacterized protein</fullName>
    </submittedName>
</protein>
<reference evidence="1" key="2">
    <citation type="submission" date="2013-10" db="EMBL/GenBank/DDBJ databases">
        <authorList>
            <person name="Aslett M."/>
        </authorList>
    </citation>
    <scope>NUCLEOTIDE SEQUENCE [LARGE SCALE GENOMIC DNA]</scope>
    <source>
        <strain evidence="1">Houghton</strain>
    </source>
</reference>